<keyword evidence="7 9" id="KW-0472">Membrane</keyword>
<keyword evidence="5 9" id="KW-1133">Transmembrane helix</keyword>
<feature type="transmembrane region" description="Helical" evidence="9">
    <location>
        <begin position="498"/>
        <end position="524"/>
    </location>
</feature>
<gene>
    <name evidence="10" type="ORF">SAMN06265339_0496</name>
</gene>
<feature type="transmembrane region" description="Helical" evidence="9">
    <location>
        <begin position="358"/>
        <end position="376"/>
    </location>
</feature>
<dbReference type="Proteomes" id="UP001157911">
    <property type="component" value="Unassembled WGS sequence"/>
</dbReference>
<evidence type="ECO:0000256" key="2">
    <source>
        <dbReference type="ARBA" id="ARBA00009904"/>
    </source>
</evidence>
<comment type="subcellular location">
    <subcellularLocation>
        <location evidence="1">Membrane</location>
        <topology evidence="1">Multi-pass membrane protein</topology>
    </subcellularLocation>
</comment>
<sequence length="589" mass="67225">MILPERLLYVELEVEKERLEDVVVRLGRWGFFHPEISKENGVFIFEDELILSQLQSVAEFLKIPPTPSYQKVNVEALKDKFERLYRETLKLKEELAQVEKEKELLRLAEKVDESFGGNVSKLVRDLRVIPFRAGTIKKEVSESLSLSLQSEKLYALFASLYHGDLAVLIFFPPEREYLFEKIQSAFNVTPVPLKYFKEEVKKEIESREELIKRKIEEIKRQHEKDVASALGFLRVKKRIFEVTSSGFERDGKKVLKGWIPEKKKEEFLKLFNDCRIKFHPPGENPPSLIQTPSFLKPIEEIVFSYSYPSYHDVNPVLPFIAVFVLLFGVMFGDVGHGLMLSALAVLLEKKGKKAIGRLMLLSGISSTIFGFLYGSAFGREVFHPLLFSPMKSVESLLVFSIGIGVIVITAGFIIKFFSSVHRESFEQVIFGEEGVLSFVAYWLSLGILIKALVLKMSVKVELTILFILLLASFLYAFRKTKQAATSFIDAVRILLENLINTLSFMRLGAFALAHGALFFAVFTVAESVRALKGGTLIYWLIVVLGNLFVVALEGLIVTIQALRLNYYEFFKKFYRGGGRPFKPFRLEVE</sequence>
<evidence type="ECO:0000256" key="9">
    <source>
        <dbReference type="SAM" id="Phobius"/>
    </source>
</evidence>
<feature type="coiled-coil region" evidence="8">
    <location>
        <begin position="74"/>
        <end position="111"/>
    </location>
</feature>
<feature type="transmembrane region" description="Helical" evidence="9">
    <location>
        <begin position="316"/>
        <end position="346"/>
    </location>
</feature>
<keyword evidence="6" id="KW-0406">Ion transport</keyword>
<keyword evidence="3" id="KW-0813">Transport</keyword>
<keyword evidence="4 9" id="KW-0812">Transmembrane</keyword>
<keyword evidence="11" id="KW-1185">Reference proteome</keyword>
<feature type="transmembrane region" description="Helical" evidence="9">
    <location>
        <begin position="536"/>
        <end position="562"/>
    </location>
</feature>
<proteinExistence type="inferred from homology"/>
<protein>
    <submittedName>
        <fullName evidence="10">V/A-type H+-transporting ATPase subunit I</fullName>
    </submittedName>
</protein>
<evidence type="ECO:0000313" key="11">
    <source>
        <dbReference type="Proteomes" id="UP001157911"/>
    </source>
</evidence>
<evidence type="ECO:0000256" key="3">
    <source>
        <dbReference type="ARBA" id="ARBA00022448"/>
    </source>
</evidence>
<evidence type="ECO:0000256" key="5">
    <source>
        <dbReference type="ARBA" id="ARBA00022989"/>
    </source>
</evidence>
<evidence type="ECO:0000256" key="7">
    <source>
        <dbReference type="ARBA" id="ARBA00023136"/>
    </source>
</evidence>
<dbReference type="RefSeq" id="WP_283400001.1">
    <property type="nucleotide sequence ID" value="NZ_FXUB01000001.1"/>
</dbReference>
<organism evidence="10 11">
    <name type="scientific">Desulfurobacterium pacificum</name>
    <dbReference type="NCBI Taxonomy" id="240166"/>
    <lineage>
        <taxon>Bacteria</taxon>
        <taxon>Pseudomonadati</taxon>
        <taxon>Aquificota</taxon>
        <taxon>Aquificia</taxon>
        <taxon>Desulfurobacteriales</taxon>
        <taxon>Desulfurobacteriaceae</taxon>
        <taxon>Desulfurobacterium</taxon>
    </lineage>
</organism>
<feature type="transmembrane region" description="Helical" evidence="9">
    <location>
        <begin position="396"/>
        <end position="414"/>
    </location>
</feature>
<evidence type="ECO:0000256" key="8">
    <source>
        <dbReference type="SAM" id="Coils"/>
    </source>
</evidence>
<dbReference type="PANTHER" id="PTHR11629:SF63">
    <property type="entry name" value="V-TYPE PROTON ATPASE SUBUNIT A"/>
    <property type="match status" value="1"/>
</dbReference>
<dbReference type="Pfam" id="PF01496">
    <property type="entry name" value="V_ATPase_I"/>
    <property type="match status" value="2"/>
</dbReference>
<feature type="transmembrane region" description="Helical" evidence="9">
    <location>
        <begin position="460"/>
        <end position="477"/>
    </location>
</feature>
<name>A0ABY1NE97_9BACT</name>
<evidence type="ECO:0000256" key="1">
    <source>
        <dbReference type="ARBA" id="ARBA00004141"/>
    </source>
</evidence>
<dbReference type="InterPro" id="IPR002490">
    <property type="entry name" value="V-ATPase_116kDa_su"/>
</dbReference>
<evidence type="ECO:0000256" key="4">
    <source>
        <dbReference type="ARBA" id="ARBA00022692"/>
    </source>
</evidence>
<evidence type="ECO:0000313" key="10">
    <source>
        <dbReference type="EMBL" id="SMP07579.1"/>
    </source>
</evidence>
<reference evidence="10 11" key="1">
    <citation type="submission" date="2017-05" db="EMBL/GenBank/DDBJ databases">
        <authorList>
            <person name="Varghese N."/>
            <person name="Submissions S."/>
        </authorList>
    </citation>
    <scope>NUCLEOTIDE SEQUENCE [LARGE SCALE GENOMIC DNA]</scope>
    <source>
        <strain evidence="10 11">DSM 15522</strain>
    </source>
</reference>
<dbReference type="EMBL" id="FXUB01000001">
    <property type="protein sequence ID" value="SMP07579.1"/>
    <property type="molecule type" value="Genomic_DNA"/>
</dbReference>
<feature type="transmembrane region" description="Helical" evidence="9">
    <location>
        <begin position="435"/>
        <end position="454"/>
    </location>
</feature>
<accession>A0ABY1NE97</accession>
<evidence type="ECO:0000256" key="6">
    <source>
        <dbReference type="ARBA" id="ARBA00023065"/>
    </source>
</evidence>
<comment type="caution">
    <text evidence="10">The sequence shown here is derived from an EMBL/GenBank/DDBJ whole genome shotgun (WGS) entry which is preliminary data.</text>
</comment>
<keyword evidence="8" id="KW-0175">Coiled coil</keyword>
<dbReference type="PANTHER" id="PTHR11629">
    <property type="entry name" value="VACUOLAR PROTON ATPASES"/>
    <property type="match status" value="1"/>
</dbReference>
<comment type="similarity">
    <text evidence="2">Belongs to the V-ATPase 116 kDa subunit family.</text>
</comment>